<comment type="catalytic activity">
    <reaction evidence="14 15">
        <text>chorismate + L-glutamine = anthranilate + pyruvate + L-glutamate + H(+)</text>
        <dbReference type="Rhea" id="RHEA:21732"/>
        <dbReference type="ChEBI" id="CHEBI:15361"/>
        <dbReference type="ChEBI" id="CHEBI:15378"/>
        <dbReference type="ChEBI" id="CHEBI:16567"/>
        <dbReference type="ChEBI" id="CHEBI:29748"/>
        <dbReference type="ChEBI" id="CHEBI:29985"/>
        <dbReference type="ChEBI" id="CHEBI:58359"/>
        <dbReference type="EC" id="4.1.3.27"/>
    </reaction>
</comment>
<evidence type="ECO:0000256" key="14">
    <source>
        <dbReference type="ARBA" id="ARBA00047683"/>
    </source>
</evidence>
<evidence type="ECO:0000256" key="3">
    <source>
        <dbReference type="ARBA" id="ARBA00009562"/>
    </source>
</evidence>
<keyword evidence="12 15" id="KW-0456">Lyase</keyword>
<evidence type="ECO:0000256" key="1">
    <source>
        <dbReference type="ARBA" id="ARBA00001946"/>
    </source>
</evidence>
<keyword evidence="8 15" id="KW-0479">Metal-binding</keyword>
<dbReference type="Gene3D" id="3.60.120.10">
    <property type="entry name" value="Anthranilate synthase"/>
    <property type="match status" value="1"/>
</dbReference>
<evidence type="ECO:0000256" key="8">
    <source>
        <dbReference type="ARBA" id="ARBA00022723"/>
    </source>
</evidence>
<keyword evidence="11 15" id="KW-0057">Aromatic amino acid biosynthesis</keyword>
<comment type="subunit">
    <text evidence="4 15">Heterotetramer consisting of two non-identical subunits: a beta subunit (TrpG) and a large alpha subunit (TrpE).</text>
</comment>
<feature type="domain" description="Anthranilate synthase component I N-terminal" evidence="17">
    <location>
        <begin position="30"/>
        <end position="172"/>
    </location>
</feature>
<evidence type="ECO:0000256" key="4">
    <source>
        <dbReference type="ARBA" id="ARBA00011575"/>
    </source>
</evidence>
<evidence type="ECO:0000259" key="17">
    <source>
        <dbReference type="Pfam" id="PF04715"/>
    </source>
</evidence>
<dbReference type="GO" id="GO:0004049">
    <property type="term" value="F:anthranilate synthase activity"/>
    <property type="evidence" value="ECO:0007669"/>
    <property type="project" value="UniProtKB-EC"/>
</dbReference>
<feature type="domain" description="Chorismate-utilising enzyme C-terminal" evidence="16">
    <location>
        <begin position="230"/>
        <end position="483"/>
    </location>
</feature>
<dbReference type="EC" id="4.1.3.27" evidence="5 15"/>
<dbReference type="Pfam" id="PF00425">
    <property type="entry name" value="Chorismate_bind"/>
    <property type="match status" value="1"/>
</dbReference>
<dbReference type="NCBIfam" id="TIGR00564">
    <property type="entry name" value="trpE_most"/>
    <property type="match status" value="1"/>
</dbReference>
<dbReference type="Pfam" id="PF04715">
    <property type="entry name" value="Anth_synt_I_N"/>
    <property type="match status" value="1"/>
</dbReference>
<comment type="pathway">
    <text evidence="2 15">Amino-acid biosynthesis; L-tryptophan biosynthesis; L-tryptophan from chorismate: step 1/5.</text>
</comment>
<keyword evidence="19" id="KW-1185">Reference proteome</keyword>
<organism evidence="18 19">
    <name type="scientific">Oceanipulchritudo coccoides</name>
    <dbReference type="NCBI Taxonomy" id="2706888"/>
    <lineage>
        <taxon>Bacteria</taxon>
        <taxon>Pseudomonadati</taxon>
        <taxon>Verrucomicrobiota</taxon>
        <taxon>Opitutia</taxon>
        <taxon>Puniceicoccales</taxon>
        <taxon>Oceanipulchritudinaceae</taxon>
        <taxon>Oceanipulchritudo</taxon>
    </lineage>
</organism>
<evidence type="ECO:0000259" key="16">
    <source>
        <dbReference type="Pfam" id="PF00425"/>
    </source>
</evidence>
<keyword evidence="9 15" id="KW-0822">Tryptophan biosynthesis</keyword>
<dbReference type="PRINTS" id="PR00095">
    <property type="entry name" value="ANTSNTHASEI"/>
</dbReference>
<dbReference type="UniPathway" id="UPA00035">
    <property type="reaction ID" value="UER00040"/>
</dbReference>
<reference evidence="18 19" key="1">
    <citation type="submission" date="2020-02" db="EMBL/GenBank/DDBJ databases">
        <title>Albibacoteraceae fam. nov., the first described family within the subdivision 4 Verrucomicrobia.</title>
        <authorList>
            <person name="Xi F."/>
        </authorList>
    </citation>
    <scope>NUCLEOTIDE SEQUENCE [LARGE SCALE GENOMIC DNA]</scope>
    <source>
        <strain evidence="18 19">CK1056</strain>
    </source>
</reference>
<gene>
    <name evidence="15 18" type="primary">trpE</name>
    <name evidence="18" type="ORF">G0Q06_01835</name>
</gene>
<dbReference type="InterPro" id="IPR005256">
    <property type="entry name" value="Anth_synth_I_PabB"/>
</dbReference>
<dbReference type="GO" id="GO:0000162">
    <property type="term" value="P:L-tryptophan biosynthetic process"/>
    <property type="evidence" value="ECO:0007669"/>
    <property type="project" value="UniProtKB-UniPathway"/>
</dbReference>
<evidence type="ECO:0000256" key="11">
    <source>
        <dbReference type="ARBA" id="ARBA00023141"/>
    </source>
</evidence>
<dbReference type="InterPro" id="IPR005801">
    <property type="entry name" value="ADC_synthase"/>
</dbReference>
<evidence type="ECO:0000256" key="5">
    <source>
        <dbReference type="ARBA" id="ARBA00012266"/>
    </source>
</evidence>
<evidence type="ECO:0000256" key="13">
    <source>
        <dbReference type="ARBA" id="ARBA00025634"/>
    </source>
</evidence>
<dbReference type="GO" id="GO:0046872">
    <property type="term" value="F:metal ion binding"/>
    <property type="evidence" value="ECO:0007669"/>
    <property type="project" value="UniProtKB-KW"/>
</dbReference>
<dbReference type="InterPro" id="IPR019999">
    <property type="entry name" value="Anth_synth_I-like"/>
</dbReference>
<evidence type="ECO:0000256" key="12">
    <source>
        <dbReference type="ARBA" id="ARBA00023239"/>
    </source>
</evidence>
<comment type="cofactor">
    <cofactor evidence="1 15">
        <name>Mg(2+)</name>
        <dbReference type="ChEBI" id="CHEBI:18420"/>
    </cofactor>
</comment>
<evidence type="ECO:0000256" key="9">
    <source>
        <dbReference type="ARBA" id="ARBA00022822"/>
    </source>
</evidence>
<evidence type="ECO:0000313" key="18">
    <source>
        <dbReference type="EMBL" id="NDV61185.1"/>
    </source>
</evidence>
<dbReference type="PANTHER" id="PTHR11236">
    <property type="entry name" value="AMINOBENZOATE/ANTHRANILATE SYNTHASE"/>
    <property type="match status" value="1"/>
</dbReference>
<sequence length="497" mass="55135">MQIFPSRSEFQKHAGKGNLIPVYCDLMADFETPVSVYSKLKASGGPAYLLESIEGGATLNRYSFIGFQPRKTFEMHLGGEVKVRYRDGKEESFPCPDDPLSVIEEEMAQYNPVRLPDMPRFIGGAVGYLSYEYIHCVEASVPIADKDVLKMPVAHFLVTDTLVIFDRARQTIRLLVNAHVSSPEEAEASYDKAVEALQELADLLRKGRAIPTLPVPSSGTVEVPDGNFTKDRFESMVETCKEYIRSGDVIQVVGSQRFEKRYTKSPLDLYRVLRIVNPSPYMVLFDAGPYALVGASPEVHVRLTDGLAEVRPIAGTRPRGKNTETDIAYEKELLADEKERAEHLMLVDLARNDLGRVCEYGSVKVPEYMVVERYSHVMHIVSQVEGDIAGNRNAYDLMRATFPAGTVSGAPKIRAMQIIAEQEKEQRGPYAGAVCYFSYDGNLDSCIAIRTATIKDETIYVQSGAGLVADSKPDAEYQETVNKASGMLKAIDLAEKL</sequence>
<dbReference type="PANTHER" id="PTHR11236:SF48">
    <property type="entry name" value="ISOCHORISMATE SYNTHASE MENF"/>
    <property type="match status" value="1"/>
</dbReference>
<evidence type="ECO:0000256" key="2">
    <source>
        <dbReference type="ARBA" id="ARBA00004873"/>
    </source>
</evidence>
<dbReference type="AlphaFoldDB" id="A0A6B2M099"/>
<dbReference type="InterPro" id="IPR006805">
    <property type="entry name" value="Anth_synth_I_N"/>
</dbReference>
<dbReference type="RefSeq" id="WP_163961885.1">
    <property type="nucleotide sequence ID" value="NZ_JAAGNX010000001.1"/>
</dbReference>
<keyword evidence="7 15" id="KW-0028">Amino-acid biosynthesis</keyword>
<comment type="function">
    <text evidence="13 15">Part of a heterotetrameric complex that catalyzes the two-step biosynthesis of anthranilate, an intermediate in the biosynthesis of L-tryptophan. In the first step, the glutamine-binding beta subunit (TrpG) of anthranilate synthase (AS) provides the glutamine amidotransferase activity which generates ammonia as a substrate that, along with chorismate, is used in the second step, catalyzed by the large alpha subunit of AS (TrpE) to produce anthranilate. In the absence of TrpG, TrpE can synthesize anthranilate directly from chorismate and high concentrations of ammonia.</text>
</comment>
<proteinExistence type="inferred from homology"/>
<comment type="similarity">
    <text evidence="3 15">Belongs to the anthranilate synthase component I family.</text>
</comment>
<dbReference type="InterPro" id="IPR015890">
    <property type="entry name" value="Chorismate_C"/>
</dbReference>
<dbReference type="SUPFAM" id="SSF56322">
    <property type="entry name" value="ADC synthase"/>
    <property type="match status" value="1"/>
</dbReference>
<comment type="caution">
    <text evidence="18">The sequence shown here is derived from an EMBL/GenBank/DDBJ whole genome shotgun (WGS) entry which is preliminary data.</text>
</comment>
<evidence type="ECO:0000256" key="10">
    <source>
        <dbReference type="ARBA" id="ARBA00022842"/>
    </source>
</evidence>
<name>A0A6B2M099_9BACT</name>
<accession>A0A6B2M099</accession>
<dbReference type="Proteomes" id="UP000478417">
    <property type="component" value="Unassembled WGS sequence"/>
</dbReference>
<dbReference type="EMBL" id="JAAGNX010000001">
    <property type="protein sequence ID" value="NDV61185.1"/>
    <property type="molecule type" value="Genomic_DNA"/>
</dbReference>
<evidence type="ECO:0000313" key="19">
    <source>
        <dbReference type="Proteomes" id="UP000478417"/>
    </source>
</evidence>
<keyword evidence="10 15" id="KW-0460">Magnesium</keyword>
<evidence type="ECO:0000256" key="6">
    <source>
        <dbReference type="ARBA" id="ARBA00020653"/>
    </source>
</evidence>
<evidence type="ECO:0000256" key="15">
    <source>
        <dbReference type="RuleBase" id="RU364045"/>
    </source>
</evidence>
<protein>
    <recommendedName>
        <fullName evidence="6 15">Anthranilate synthase component 1</fullName>
        <ecNumber evidence="5 15">4.1.3.27</ecNumber>
    </recommendedName>
</protein>
<evidence type="ECO:0000256" key="7">
    <source>
        <dbReference type="ARBA" id="ARBA00022605"/>
    </source>
</evidence>